<proteinExistence type="predicted"/>
<protein>
    <recommendedName>
        <fullName evidence="4">Lipoprotein</fullName>
    </recommendedName>
</protein>
<accession>A0A923T7K0</accession>
<evidence type="ECO:0000256" key="1">
    <source>
        <dbReference type="SAM" id="SignalP"/>
    </source>
</evidence>
<keyword evidence="1" id="KW-0732">Signal</keyword>
<comment type="caution">
    <text evidence="2">The sequence shown here is derived from an EMBL/GenBank/DDBJ whole genome shotgun (WGS) entry which is preliminary data.</text>
</comment>
<dbReference type="Proteomes" id="UP000650081">
    <property type="component" value="Unassembled WGS sequence"/>
</dbReference>
<dbReference type="RefSeq" id="WP_187465736.1">
    <property type="nucleotide sequence ID" value="NZ_JACSIT010000069.1"/>
</dbReference>
<sequence length="337" mass="37572">MSRSSCLLLLGLLLGACATDDPPPGAGVYYWKANWAFTAADRTLAQRVGFERLYLRLFDLDWDPGSQSTQPRGPVELPADLVNVAELELTPVVFIVNRVFTYDPDPVALAAKTAAGIQKFSAAHPELARATEWQIDCDWTPSTRDAYFSFLRELQKQRPGLHLSVTVRLHQYREREENGIPPVASGLLMCYNFLPVGDPHSANAIFDLALLRGYLKAPPYPLPLDAALPLFEWGAAFRNEELVGLVDAPVGTENYLLPTAPGRYLLRRDTTLAGTFLRAGDALRYDGPQDHATLLEATALLRQKAEIRSLLFFDWQPELIEKYRVPELISTFAATEK</sequence>
<gene>
    <name evidence="2" type="ORF">H9S92_05615</name>
</gene>
<dbReference type="AlphaFoldDB" id="A0A923T7K0"/>
<evidence type="ECO:0000313" key="2">
    <source>
        <dbReference type="EMBL" id="MBC6993626.1"/>
    </source>
</evidence>
<organism evidence="2 3">
    <name type="scientific">Neolewinella lacunae</name>
    <dbReference type="NCBI Taxonomy" id="1517758"/>
    <lineage>
        <taxon>Bacteria</taxon>
        <taxon>Pseudomonadati</taxon>
        <taxon>Bacteroidota</taxon>
        <taxon>Saprospiria</taxon>
        <taxon>Saprospirales</taxon>
        <taxon>Lewinellaceae</taxon>
        <taxon>Neolewinella</taxon>
    </lineage>
</organism>
<keyword evidence="3" id="KW-1185">Reference proteome</keyword>
<reference evidence="2" key="1">
    <citation type="submission" date="2020-08" db="EMBL/GenBank/DDBJ databases">
        <title>Lewinella bacteria from marine environments.</title>
        <authorList>
            <person name="Zhong Y."/>
        </authorList>
    </citation>
    <scope>NUCLEOTIDE SEQUENCE</scope>
    <source>
        <strain evidence="2">KCTC 42187</strain>
    </source>
</reference>
<name>A0A923T7K0_9BACT</name>
<dbReference type="PROSITE" id="PS51257">
    <property type="entry name" value="PROKAR_LIPOPROTEIN"/>
    <property type="match status" value="1"/>
</dbReference>
<dbReference type="EMBL" id="JACSIT010000069">
    <property type="protein sequence ID" value="MBC6993626.1"/>
    <property type="molecule type" value="Genomic_DNA"/>
</dbReference>
<evidence type="ECO:0008006" key="4">
    <source>
        <dbReference type="Google" id="ProtNLM"/>
    </source>
</evidence>
<feature type="chain" id="PRO_5036905837" description="Lipoprotein" evidence="1">
    <location>
        <begin position="19"/>
        <end position="337"/>
    </location>
</feature>
<feature type="signal peptide" evidence="1">
    <location>
        <begin position="1"/>
        <end position="18"/>
    </location>
</feature>
<evidence type="ECO:0000313" key="3">
    <source>
        <dbReference type="Proteomes" id="UP000650081"/>
    </source>
</evidence>